<reference evidence="1" key="1">
    <citation type="submission" date="2018-04" db="EMBL/GenBank/DDBJ databases">
        <title>Transcriptome assembly of Sipha flava.</title>
        <authorList>
            <person name="Scully E.D."/>
            <person name="Geib S.M."/>
            <person name="Palmer N.A."/>
            <person name="Koch K."/>
            <person name="Bradshaw J."/>
            <person name="Heng-Moss T."/>
            <person name="Sarath G."/>
        </authorList>
    </citation>
    <scope>NUCLEOTIDE SEQUENCE</scope>
</reference>
<protein>
    <submittedName>
        <fullName evidence="1">Uncharacterized protein</fullName>
    </submittedName>
</protein>
<accession>A0A2S2Q0N2</accession>
<gene>
    <name evidence="1" type="ORF">g.65673</name>
</gene>
<name>A0A2S2Q0N2_9HEMI</name>
<evidence type="ECO:0000313" key="1">
    <source>
        <dbReference type="EMBL" id="MBY71224.1"/>
    </source>
</evidence>
<proteinExistence type="predicted"/>
<dbReference type="AlphaFoldDB" id="A0A2S2Q0N2"/>
<sequence length="355" mass="36145">MSVSYTLLTVVVAAVAAALFDIVAAVLFVVAASTSDCRFSASAADDFTATASWVSEPDMGAAALMDRPIFSNRLPSLPVFFSCSKSGVGCERCSCCRRMYCSCSAFCFFNSSWCRCSSCSCLLTDPVATKVACCCCCCAIGGSGIGGLPQPPLEGIVDGTADMTVVSDPLRLGGLPADDDTELLGDVDATEPPTHVVGDATGDLELVRGGGGGGMRLFCRSGVRSGTGGLPASDEVLLNRRSTGFGARHAGATGVTAVTAAVSATVTNAVAAVSVAAVTADDVDGGVVWSSSSKVSSAFSVPVGSRFPAPPSDPVPAWSTTLPCPTTLPCGTDKKTLLKRVPRIRHDNAVFVHAS</sequence>
<dbReference type="EMBL" id="GGMS01002021">
    <property type="protein sequence ID" value="MBY71224.1"/>
    <property type="molecule type" value="Transcribed_RNA"/>
</dbReference>
<organism evidence="1">
    <name type="scientific">Sipha flava</name>
    <name type="common">yellow sugarcane aphid</name>
    <dbReference type="NCBI Taxonomy" id="143950"/>
    <lineage>
        <taxon>Eukaryota</taxon>
        <taxon>Metazoa</taxon>
        <taxon>Ecdysozoa</taxon>
        <taxon>Arthropoda</taxon>
        <taxon>Hexapoda</taxon>
        <taxon>Insecta</taxon>
        <taxon>Pterygota</taxon>
        <taxon>Neoptera</taxon>
        <taxon>Paraneoptera</taxon>
        <taxon>Hemiptera</taxon>
        <taxon>Sternorrhyncha</taxon>
        <taxon>Aphidomorpha</taxon>
        <taxon>Aphidoidea</taxon>
        <taxon>Aphididae</taxon>
        <taxon>Sipha</taxon>
    </lineage>
</organism>